<comment type="cofactor">
    <cofactor evidence="1">
        <name>FAD</name>
        <dbReference type="ChEBI" id="CHEBI:57692"/>
    </cofactor>
</comment>
<dbReference type="EMBL" id="JAAQPH010000016">
    <property type="protein sequence ID" value="NIA70776.1"/>
    <property type="molecule type" value="Genomic_DNA"/>
</dbReference>
<dbReference type="InterPro" id="IPR016164">
    <property type="entry name" value="FAD-linked_Oxase-like_C"/>
</dbReference>
<sequence>MDTLSPKTADYDALRRKLTALLGEKGVVGDAQTLAPFLKEQRGRYEGHTPFMIRPADTQEVSRAVALCAEAGVPLVPQGGNTGLVAGAVPFEQDGALLINLGRMNRVRNVDPTDYSITVEAGCILQSVQQAAEAADRLFPLSLGAEGSCQIGGNLSTNAGGIHVLRYGNTRDLVLGLEVVLADGRIWEGLSALRKDNTGYDLKHLFVGAEGTLGIITAATLKLFPRPRETAVAFIAVTSPEAAVELLARSRAASGDRVAAFELIPRIGLDFALRHVSGIEDPLGEAHDWYVLTELASGQADGSLRDVLENLLATACEDGLVIDAALAANERQAAAFWRIREGLVEGQKFEGGSIKHDVSVPVSKVPLFLERALALVKEMVPGIRPVSFGHLGDGNIHFNLSQPEGADKADYLARWDEVNHAVHSLVVELDGSISAEHGIGHMKVTENAHFKSPLEIEMMQRVKAALDPQNLMNPGKVVPR</sequence>
<dbReference type="FunFam" id="1.10.45.10:FF:000001">
    <property type="entry name" value="D-lactate dehydrogenase mitochondrial"/>
    <property type="match status" value="1"/>
</dbReference>
<dbReference type="Pfam" id="PF01565">
    <property type="entry name" value="FAD_binding_4"/>
    <property type="match status" value="1"/>
</dbReference>
<proteinExistence type="inferred from homology"/>
<dbReference type="Gene3D" id="1.10.45.10">
    <property type="entry name" value="Vanillyl-alcohol Oxidase, Chain A, domain 4"/>
    <property type="match status" value="1"/>
</dbReference>
<keyword evidence="7" id="KW-1185">Reference proteome</keyword>
<comment type="caution">
    <text evidence="6">The sequence shown here is derived from an EMBL/GenBank/DDBJ whole genome shotgun (WGS) entry which is preliminary data.</text>
</comment>
<dbReference type="InterPro" id="IPR006094">
    <property type="entry name" value="Oxid_FAD_bind_N"/>
</dbReference>
<accession>A0A967F0J9</accession>
<dbReference type="RefSeq" id="WP_167227732.1">
    <property type="nucleotide sequence ID" value="NZ_JAAQPH010000016.1"/>
</dbReference>
<dbReference type="GO" id="GO:0022904">
    <property type="term" value="P:respiratory electron transport chain"/>
    <property type="evidence" value="ECO:0007669"/>
    <property type="project" value="TreeGrafter"/>
</dbReference>
<dbReference type="SUPFAM" id="SSF55103">
    <property type="entry name" value="FAD-linked oxidases, C-terminal domain"/>
    <property type="match status" value="1"/>
</dbReference>
<keyword evidence="4" id="KW-0274">FAD</keyword>
<dbReference type="PANTHER" id="PTHR43716:SF2">
    <property type="entry name" value="BLL6224 PROTEIN"/>
    <property type="match status" value="1"/>
</dbReference>
<dbReference type="InterPro" id="IPR016171">
    <property type="entry name" value="Vanillyl_alc_oxidase_C-sub2"/>
</dbReference>
<dbReference type="InterPro" id="IPR016167">
    <property type="entry name" value="FAD-bd_PCMH_sub1"/>
</dbReference>
<name>A0A967F0J9_9PROT</name>
<dbReference type="Gene3D" id="3.30.465.10">
    <property type="match status" value="1"/>
</dbReference>
<dbReference type="SUPFAM" id="SSF56176">
    <property type="entry name" value="FAD-binding/transporter-associated domain-like"/>
    <property type="match status" value="1"/>
</dbReference>
<evidence type="ECO:0000256" key="1">
    <source>
        <dbReference type="ARBA" id="ARBA00001974"/>
    </source>
</evidence>
<organism evidence="6 7">
    <name type="scientific">Pelagibius litoralis</name>
    <dbReference type="NCBI Taxonomy" id="374515"/>
    <lineage>
        <taxon>Bacteria</taxon>
        <taxon>Pseudomonadati</taxon>
        <taxon>Pseudomonadota</taxon>
        <taxon>Alphaproteobacteria</taxon>
        <taxon>Rhodospirillales</taxon>
        <taxon>Rhodovibrionaceae</taxon>
        <taxon>Pelagibius</taxon>
    </lineage>
</organism>
<dbReference type="GO" id="GO:0003824">
    <property type="term" value="F:catalytic activity"/>
    <property type="evidence" value="ECO:0007669"/>
    <property type="project" value="InterPro"/>
</dbReference>
<dbReference type="AlphaFoldDB" id="A0A967F0J9"/>
<evidence type="ECO:0000256" key="3">
    <source>
        <dbReference type="ARBA" id="ARBA00022630"/>
    </source>
</evidence>
<evidence type="ECO:0000256" key="2">
    <source>
        <dbReference type="ARBA" id="ARBA00008000"/>
    </source>
</evidence>
<dbReference type="InterPro" id="IPR016169">
    <property type="entry name" value="FAD-bd_PCMH_sub2"/>
</dbReference>
<evidence type="ECO:0000313" key="7">
    <source>
        <dbReference type="Proteomes" id="UP000761264"/>
    </source>
</evidence>
<dbReference type="InterPro" id="IPR016166">
    <property type="entry name" value="FAD-bd_PCMH"/>
</dbReference>
<dbReference type="Gene3D" id="3.30.70.2190">
    <property type="match status" value="1"/>
</dbReference>
<dbReference type="GO" id="GO:0071949">
    <property type="term" value="F:FAD binding"/>
    <property type="evidence" value="ECO:0007669"/>
    <property type="project" value="InterPro"/>
</dbReference>
<dbReference type="PROSITE" id="PS51387">
    <property type="entry name" value="FAD_PCMH"/>
    <property type="match status" value="1"/>
</dbReference>
<gene>
    <name evidence="6" type="ORF">HBA54_19430</name>
</gene>
<dbReference type="Proteomes" id="UP000761264">
    <property type="component" value="Unassembled WGS sequence"/>
</dbReference>
<dbReference type="PANTHER" id="PTHR43716">
    <property type="entry name" value="D-2-HYDROXYGLUTARATE DEHYDROGENASE, MITOCHONDRIAL"/>
    <property type="match status" value="1"/>
</dbReference>
<dbReference type="FunFam" id="3.30.465.10:FF:000001">
    <property type="entry name" value="D-2-hydroxyglutarate dehydrogenase, mitochondrial"/>
    <property type="match status" value="1"/>
</dbReference>
<dbReference type="Gene3D" id="3.30.70.2740">
    <property type="match status" value="1"/>
</dbReference>
<keyword evidence="3" id="KW-0285">Flavoprotein</keyword>
<dbReference type="InterPro" id="IPR036318">
    <property type="entry name" value="FAD-bd_PCMH-like_sf"/>
</dbReference>
<evidence type="ECO:0000259" key="5">
    <source>
        <dbReference type="PROSITE" id="PS51387"/>
    </source>
</evidence>
<evidence type="ECO:0000313" key="6">
    <source>
        <dbReference type="EMBL" id="NIA70776.1"/>
    </source>
</evidence>
<dbReference type="InterPro" id="IPR004113">
    <property type="entry name" value="FAD-bd_oxidored_4_C"/>
</dbReference>
<dbReference type="Pfam" id="PF02913">
    <property type="entry name" value="FAD-oxidase_C"/>
    <property type="match status" value="1"/>
</dbReference>
<reference evidence="6" key="1">
    <citation type="submission" date="2020-03" db="EMBL/GenBank/DDBJ databases">
        <title>Genome of Pelagibius litoralis DSM 21314T.</title>
        <authorList>
            <person name="Wang G."/>
        </authorList>
    </citation>
    <scope>NUCLEOTIDE SEQUENCE</scope>
    <source>
        <strain evidence="6">DSM 21314</strain>
    </source>
</reference>
<feature type="domain" description="FAD-binding PCMH-type" evidence="5">
    <location>
        <begin position="45"/>
        <end position="226"/>
    </location>
</feature>
<dbReference type="Gene3D" id="3.30.43.10">
    <property type="entry name" value="Uridine Diphospho-n-acetylenolpyruvylglucosamine Reductase, domain 2"/>
    <property type="match status" value="1"/>
</dbReference>
<evidence type="ECO:0000256" key="4">
    <source>
        <dbReference type="ARBA" id="ARBA00022827"/>
    </source>
</evidence>
<dbReference type="InterPro" id="IPR051264">
    <property type="entry name" value="FAD-oxidored/transferase_4"/>
</dbReference>
<comment type="similarity">
    <text evidence="2">Belongs to the FAD-binding oxidoreductase/transferase type 4 family.</text>
</comment>
<protein>
    <submittedName>
        <fullName evidence="6">FAD-binding oxidoreductase</fullName>
    </submittedName>
</protein>